<dbReference type="PRINTS" id="PR00085">
    <property type="entry name" value="THFDHDRGNASE"/>
</dbReference>
<keyword evidence="3 12" id="KW-0554">One-carbon metabolism</keyword>
<feature type="binding site" evidence="12">
    <location>
        <position position="195"/>
    </location>
    <ligand>
        <name>NADP(+)</name>
        <dbReference type="ChEBI" id="CHEBI:58349"/>
    </ligand>
</feature>
<accession>A0A3A1YTC2</accession>
<proteinExistence type="inferred from homology"/>
<feature type="binding site" evidence="12">
    <location>
        <position position="236"/>
    </location>
    <ligand>
        <name>NADP(+)</name>
        <dbReference type="ChEBI" id="CHEBI:58349"/>
    </ligand>
</feature>
<dbReference type="FunFam" id="3.40.50.10860:FF:000005">
    <property type="entry name" value="C-1-tetrahydrofolate synthase, cytoplasmic, putative"/>
    <property type="match status" value="1"/>
</dbReference>
<dbReference type="InterPro" id="IPR046346">
    <property type="entry name" value="Aminoacid_DH-like_N_sf"/>
</dbReference>
<dbReference type="PANTHER" id="PTHR48099">
    <property type="entry name" value="C-1-TETRAHYDROFOLATE SYNTHASE, CYTOPLASMIC-RELATED"/>
    <property type="match status" value="1"/>
</dbReference>
<keyword evidence="11 12" id="KW-0511">Multifunctional enzyme</keyword>
<evidence type="ECO:0000256" key="1">
    <source>
        <dbReference type="ARBA" id="ARBA00004777"/>
    </source>
</evidence>
<comment type="catalytic activity">
    <reaction evidence="12">
        <text>(6R)-5,10-methylene-5,6,7,8-tetrahydrofolate + NADP(+) = (6R)-5,10-methenyltetrahydrofolate + NADPH</text>
        <dbReference type="Rhea" id="RHEA:22812"/>
        <dbReference type="ChEBI" id="CHEBI:15636"/>
        <dbReference type="ChEBI" id="CHEBI:57455"/>
        <dbReference type="ChEBI" id="CHEBI:57783"/>
        <dbReference type="ChEBI" id="CHEBI:58349"/>
        <dbReference type="EC" id="1.5.1.5"/>
    </reaction>
</comment>
<dbReference type="GO" id="GO:0035999">
    <property type="term" value="P:tetrahydrofolate interconversion"/>
    <property type="evidence" value="ECO:0007669"/>
    <property type="project" value="UniProtKB-UniRule"/>
</dbReference>
<keyword evidence="9 12" id="KW-0368">Histidine biosynthesis</keyword>
<comment type="similarity">
    <text evidence="12">Belongs to the tetrahydrofolate dehydrogenase/cyclohydrolase family.</text>
</comment>
<comment type="caution">
    <text evidence="15">The sequence shown here is derived from an EMBL/GenBank/DDBJ whole genome shotgun (WGS) entry which is preliminary data.</text>
</comment>
<dbReference type="GO" id="GO:0004488">
    <property type="term" value="F:methylenetetrahydrofolate dehydrogenase (NADP+) activity"/>
    <property type="evidence" value="ECO:0007669"/>
    <property type="project" value="UniProtKB-UniRule"/>
</dbReference>
<keyword evidence="4 12" id="KW-0028">Amino-acid biosynthesis</keyword>
<dbReference type="InterPro" id="IPR020631">
    <property type="entry name" value="THF_DH/CycHdrlase_NAD-bd_dom"/>
</dbReference>
<evidence type="ECO:0000256" key="8">
    <source>
        <dbReference type="ARBA" id="ARBA00023002"/>
    </source>
</evidence>
<dbReference type="InterPro" id="IPR000672">
    <property type="entry name" value="THF_DH/CycHdrlase"/>
</dbReference>
<dbReference type="Gene3D" id="3.40.50.720">
    <property type="entry name" value="NAD(P)-binding Rossmann-like Domain"/>
    <property type="match status" value="1"/>
</dbReference>
<dbReference type="EC" id="3.5.4.9" evidence="12"/>
<keyword evidence="5 12" id="KW-0658">Purine biosynthesis</keyword>
<dbReference type="SUPFAM" id="SSF53223">
    <property type="entry name" value="Aminoacid dehydrogenase-like, N-terminal domain"/>
    <property type="match status" value="1"/>
</dbReference>
<reference evidence="15 16" key="1">
    <citation type="submission" date="2017-08" db="EMBL/GenBank/DDBJ databases">
        <title>Reclassification of Bisgaard taxon 37 and 44.</title>
        <authorList>
            <person name="Christensen H."/>
        </authorList>
    </citation>
    <scope>NUCLEOTIDE SEQUENCE [LARGE SCALE GENOMIC DNA]</scope>
    <source>
        <strain evidence="15 16">111</strain>
    </source>
</reference>
<dbReference type="GO" id="GO:0006164">
    <property type="term" value="P:purine nucleotide biosynthetic process"/>
    <property type="evidence" value="ECO:0007669"/>
    <property type="project" value="UniProtKB-KW"/>
</dbReference>
<dbReference type="UniPathway" id="UPA00193"/>
<comment type="subunit">
    <text evidence="2 12">Homodimer.</text>
</comment>
<dbReference type="GO" id="GO:0009086">
    <property type="term" value="P:methionine biosynthetic process"/>
    <property type="evidence" value="ECO:0007669"/>
    <property type="project" value="UniProtKB-KW"/>
</dbReference>
<gene>
    <name evidence="12" type="primary">folD</name>
    <name evidence="15" type="ORF">CKF58_02475</name>
</gene>
<dbReference type="HAMAP" id="MF_01576">
    <property type="entry name" value="THF_DHG_CYH"/>
    <property type="match status" value="1"/>
</dbReference>
<feature type="domain" description="Tetrahydrofolate dehydrogenase/cyclohydrolase NAD(P)-binding" evidence="14">
    <location>
        <begin position="144"/>
        <end position="242"/>
    </location>
</feature>
<dbReference type="EMBL" id="NRJG01000036">
    <property type="protein sequence ID" value="RIY39287.1"/>
    <property type="molecule type" value="Genomic_DNA"/>
</dbReference>
<dbReference type="GO" id="GO:0000105">
    <property type="term" value="P:L-histidine biosynthetic process"/>
    <property type="evidence" value="ECO:0007669"/>
    <property type="project" value="UniProtKB-KW"/>
</dbReference>
<feature type="binding site" evidence="12">
    <location>
        <begin position="170"/>
        <end position="172"/>
    </location>
    <ligand>
        <name>NADP(+)</name>
        <dbReference type="ChEBI" id="CHEBI:58349"/>
    </ligand>
</feature>
<evidence type="ECO:0000256" key="2">
    <source>
        <dbReference type="ARBA" id="ARBA00011738"/>
    </source>
</evidence>
<dbReference type="GO" id="GO:0005829">
    <property type="term" value="C:cytosol"/>
    <property type="evidence" value="ECO:0007669"/>
    <property type="project" value="TreeGrafter"/>
</dbReference>
<dbReference type="Pfam" id="PF02882">
    <property type="entry name" value="THF_DHG_CYH_C"/>
    <property type="match status" value="2"/>
</dbReference>
<keyword evidence="8 12" id="KW-0560">Oxidoreductase</keyword>
<dbReference type="Proteomes" id="UP000265916">
    <property type="component" value="Unassembled WGS sequence"/>
</dbReference>
<dbReference type="RefSeq" id="WP_119530533.1">
    <property type="nucleotide sequence ID" value="NZ_JBHSSP010000006.1"/>
</dbReference>
<dbReference type="InterPro" id="IPR036291">
    <property type="entry name" value="NAD(P)-bd_dom_sf"/>
</dbReference>
<evidence type="ECO:0000256" key="10">
    <source>
        <dbReference type="ARBA" id="ARBA00023167"/>
    </source>
</evidence>
<dbReference type="GO" id="GO:0004477">
    <property type="term" value="F:methenyltetrahydrofolate cyclohydrolase activity"/>
    <property type="evidence" value="ECO:0007669"/>
    <property type="project" value="UniProtKB-UniRule"/>
</dbReference>
<name>A0A3A1YTC2_9GAMM</name>
<organism evidence="15 16">
    <name type="scientific">Psittacicella hinzii</name>
    <dbReference type="NCBI Taxonomy" id="2028575"/>
    <lineage>
        <taxon>Bacteria</taxon>
        <taxon>Pseudomonadati</taxon>
        <taxon>Pseudomonadota</taxon>
        <taxon>Gammaproteobacteria</taxon>
        <taxon>Pasteurellales</taxon>
        <taxon>Psittacicellaceae</taxon>
        <taxon>Psittacicella</taxon>
    </lineage>
</organism>
<keyword evidence="10 12" id="KW-0486">Methionine biosynthesis</keyword>
<dbReference type="InterPro" id="IPR020630">
    <property type="entry name" value="THF_DH/CycHdrlase_cat_dom"/>
</dbReference>
<dbReference type="CDD" id="cd01080">
    <property type="entry name" value="NAD_bind_m-THF_DH_Cyclohyd"/>
    <property type="match status" value="1"/>
</dbReference>
<keyword evidence="7 12" id="KW-0521">NADP</keyword>
<dbReference type="Pfam" id="PF00763">
    <property type="entry name" value="THF_DHG_CYH"/>
    <property type="match status" value="1"/>
</dbReference>
<evidence type="ECO:0000256" key="3">
    <source>
        <dbReference type="ARBA" id="ARBA00022563"/>
    </source>
</evidence>
<feature type="domain" description="Tetrahydrofolate dehydrogenase/cyclohydrolase catalytic" evidence="13">
    <location>
        <begin position="7"/>
        <end position="125"/>
    </location>
</feature>
<dbReference type="Gene3D" id="3.40.50.10860">
    <property type="entry name" value="Leucine Dehydrogenase, chain A, domain 1"/>
    <property type="match status" value="1"/>
</dbReference>
<evidence type="ECO:0000313" key="16">
    <source>
        <dbReference type="Proteomes" id="UP000265916"/>
    </source>
</evidence>
<dbReference type="PANTHER" id="PTHR48099:SF5">
    <property type="entry name" value="C-1-TETRAHYDROFOLATE SYNTHASE, CYTOPLASMIC"/>
    <property type="match status" value="1"/>
</dbReference>
<comment type="catalytic activity">
    <reaction evidence="12">
        <text>(6R)-5,10-methenyltetrahydrofolate + H2O = (6R)-10-formyltetrahydrofolate + H(+)</text>
        <dbReference type="Rhea" id="RHEA:23700"/>
        <dbReference type="ChEBI" id="CHEBI:15377"/>
        <dbReference type="ChEBI" id="CHEBI:15378"/>
        <dbReference type="ChEBI" id="CHEBI:57455"/>
        <dbReference type="ChEBI" id="CHEBI:195366"/>
        <dbReference type="EC" id="3.5.4.9"/>
    </reaction>
</comment>
<evidence type="ECO:0000256" key="4">
    <source>
        <dbReference type="ARBA" id="ARBA00022605"/>
    </source>
</evidence>
<evidence type="ECO:0000256" key="11">
    <source>
        <dbReference type="ARBA" id="ARBA00023268"/>
    </source>
</evidence>
<keyword evidence="6 12" id="KW-0378">Hydrolase</keyword>
<dbReference type="AlphaFoldDB" id="A0A3A1YTC2"/>
<comment type="function">
    <text evidence="12">Catalyzes the oxidation of 5,10-methylenetetrahydrofolate to 5,10-methenyltetrahydrofolate and then the hydrolysis of 5,10-methenyltetrahydrofolate to 10-formyltetrahydrofolate.</text>
</comment>
<feature type="domain" description="Tetrahydrofolate dehydrogenase/cyclohydrolase NAD(P)-binding" evidence="14">
    <location>
        <begin position="278"/>
        <end position="326"/>
    </location>
</feature>
<evidence type="ECO:0000256" key="5">
    <source>
        <dbReference type="ARBA" id="ARBA00022755"/>
    </source>
</evidence>
<evidence type="ECO:0000256" key="9">
    <source>
        <dbReference type="ARBA" id="ARBA00023102"/>
    </source>
</evidence>
<evidence type="ECO:0000259" key="13">
    <source>
        <dbReference type="Pfam" id="PF00763"/>
    </source>
</evidence>
<evidence type="ECO:0000256" key="12">
    <source>
        <dbReference type="HAMAP-Rule" id="MF_01576"/>
    </source>
</evidence>
<protein>
    <recommendedName>
        <fullName evidence="12">Bifunctional protein FolD</fullName>
    </recommendedName>
    <domain>
        <recommendedName>
            <fullName evidence="12">Methylenetetrahydrofolate dehydrogenase</fullName>
            <ecNumber evidence="12">1.5.1.5</ecNumber>
        </recommendedName>
    </domain>
    <domain>
        <recommendedName>
            <fullName evidence="12">Methenyltetrahydrofolate cyclohydrolase</fullName>
            <ecNumber evidence="12">3.5.4.9</ecNumber>
        </recommendedName>
    </domain>
</protein>
<comment type="pathway">
    <text evidence="1 12">One-carbon metabolism; tetrahydrofolate interconversion.</text>
</comment>
<evidence type="ECO:0000256" key="7">
    <source>
        <dbReference type="ARBA" id="ARBA00022857"/>
    </source>
</evidence>
<dbReference type="SUPFAM" id="SSF51735">
    <property type="entry name" value="NAD(P)-binding Rossmann-fold domains"/>
    <property type="match status" value="1"/>
</dbReference>
<evidence type="ECO:0000259" key="14">
    <source>
        <dbReference type="Pfam" id="PF02882"/>
    </source>
</evidence>
<evidence type="ECO:0000313" key="15">
    <source>
        <dbReference type="EMBL" id="RIY39287.1"/>
    </source>
</evidence>
<dbReference type="OrthoDB" id="9803580at2"/>
<evidence type="ECO:0000256" key="6">
    <source>
        <dbReference type="ARBA" id="ARBA00022801"/>
    </source>
</evidence>
<sequence>MSDTIIIKGKDTADAIKARIAAAIAKLAAREDKIIPKLAVILVGNNPASLIYIKQKQQQAAQVGVETELHHLPENTEFETLLDLIKRLNQDPAVNGIILQLPLPLELKPFTYKAMIAIDSKKDADCFNPKNLGLTFLDRANIVPCTSHGVLQLLDHHDINVEGKHVVIVGTSNLVGKPLALELINRNATVTTCNIHTRNIRNITQTADILVVAIGHAKFFDHTYVNKDCIVIDVGINQLENKSFDQELADQLQAQGEQATAQAYAQANNLILEQALIEVNNRTRKQFTVGDIDFEDMLGNCAMVSKVPGGVGLLTVANLLHNTLILTLLQHKLNFEEFGLQRRYIRDQFDISHK</sequence>
<dbReference type="EC" id="1.5.1.5" evidence="12"/>
<keyword evidence="16" id="KW-1185">Reference proteome</keyword>